<dbReference type="InterPro" id="IPR035965">
    <property type="entry name" value="PAS-like_dom_sf"/>
</dbReference>
<feature type="compositionally biased region" description="Pro residues" evidence="1">
    <location>
        <begin position="626"/>
        <end position="636"/>
    </location>
</feature>
<dbReference type="PANTHER" id="PTHR45228">
    <property type="entry name" value="CYCLIC DI-GMP PHOSPHODIESTERASE TM_0186-RELATED"/>
    <property type="match status" value="1"/>
</dbReference>
<evidence type="ECO:0000259" key="4">
    <source>
        <dbReference type="PROSITE" id="PS51831"/>
    </source>
</evidence>
<dbReference type="Pfam" id="PF13487">
    <property type="entry name" value="HD_5"/>
    <property type="match status" value="1"/>
</dbReference>
<sequence length="636" mass="69406">MRALRRYAVLDTPPEAAFDRVARLAARLFHVPIALISLTDAHRHWFKACVGLDLREVGRDMSFCSYTVAGPDVLVVPDATRDPRFAHSVLVTGTSHLRFYAGAPLLSPEGEVLGTLCVMDTVPRAPLSPEECDTLRDLAAGVVAELELRLALNERRRSESLRSAFLTGSLDAAVILNRHGLAEEWNLAAEQLFGYAREEVLGRDIIRLLLPERLHGTTYAGGIARHFLGGEGPVPGRRLEVRLRRRSGQEFPCELSLTPLLLEGEELFTASLRDVTEQRAAREALITGRNLLQAVVDGVPESIFVKDPQGRYVMINAAGAARIGRPVGDILGRDDRALFPAVTAEAAHRRDTHVLTTGETASYEVTDLLPDGSYRTFLSNKSVYRDSQGQIQGLIGTVLDITERKLAEATIHQQNEVLAALVRQRTQEVEQAQLEVLERLARAAELRDDNTGEHVRRVARTAAGLARRLGLAEDEVRLIERAAPLHDVGKIGVPDAVLLKPGRLTPEEFRLVQAHTELGASLLAGDSSRLVSAACEIALTHHERWDGRGYPLGLAGEAIPLSGRIVAVADVLDALTSERPYKPAWTRAEALQEIRAQADAQFDPAVVAALEALLQEEEEEGDGEPGRPPCGSPPSC</sequence>
<dbReference type="Pfam" id="PF08448">
    <property type="entry name" value="PAS_4"/>
    <property type="match status" value="1"/>
</dbReference>
<feature type="domain" description="PAS" evidence="2">
    <location>
        <begin position="158"/>
        <end position="212"/>
    </location>
</feature>
<dbReference type="Gene3D" id="3.30.450.20">
    <property type="entry name" value="PAS domain"/>
    <property type="match status" value="2"/>
</dbReference>
<dbReference type="InterPro" id="IPR029016">
    <property type="entry name" value="GAF-like_dom_sf"/>
</dbReference>
<evidence type="ECO:0000259" key="5">
    <source>
        <dbReference type="PROSITE" id="PS51832"/>
    </source>
</evidence>
<dbReference type="PROSITE" id="PS51832">
    <property type="entry name" value="HD_GYP"/>
    <property type="match status" value="1"/>
</dbReference>
<dbReference type="EMBL" id="BAABRP010000006">
    <property type="protein sequence ID" value="GAA5513157.1"/>
    <property type="molecule type" value="Genomic_DNA"/>
</dbReference>
<dbReference type="Pfam" id="PF13426">
    <property type="entry name" value="PAS_9"/>
    <property type="match status" value="1"/>
</dbReference>
<reference evidence="6 7" key="1">
    <citation type="submission" date="2024-02" db="EMBL/GenBank/DDBJ databases">
        <title>Deinococcus carri NBRC 110142.</title>
        <authorList>
            <person name="Ichikawa N."/>
            <person name="Katano-Makiyama Y."/>
            <person name="Hidaka K."/>
        </authorList>
    </citation>
    <scope>NUCLEOTIDE SEQUENCE [LARGE SCALE GENOMIC DNA]</scope>
    <source>
        <strain evidence="6 7">NBRC 110142</strain>
    </source>
</reference>
<proteinExistence type="predicted"/>
<feature type="region of interest" description="Disordered" evidence="1">
    <location>
        <begin position="615"/>
        <end position="636"/>
    </location>
</feature>
<dbReference type="SUPFAM" id="SSF109604">
    <property type="entry name" value="HD-domain/PDEase-like"/>
    <property type="match status" value="1"/>
</dbReference>
<dbReference type="Proteomes" id="UP001401887">
    <property type="component" value="Unassembled WGS sequence"/>
</dbReference>
<dbReference type="InterPro" id="IPR000700">
    <property type="entry name" value="PAS-assoc_C"/>
</dbReference>
<dbReference type="CDD" id="cd00077">
    <property type="entry name" value="HDc"/>
    <property type="match status" value="1"/>
</dbReference>
<feature type="domain" description="PAC" evidence="3">
    <location>
        <begin position="359"/>
        <end position="413"/>
    </location>
</feature>
<dbReference type="InterPro" id="IPR006674">
    <property type="entry name" value="HD_domain"/>
</dbReference>
<dbReference type="Gene3D" id="3.30.450.40">
    <property type="match status" value="1"/>
</dbReference>
<evidence type="ECO:0000256" key="1">
    <source>
        <dbReference type="SAM" id="MobiDB-lite"/>
    </source>
</evidence>
<dbReference type="InterPro" id="IPR001610">
    <property type="entry name" value="PAC"/>
</dbReference>
<evidence type="ECO:0008006" key="8">
    <source>
        <dbReference type="Google" id="ProtNLM"/>
    </source>
</evidence>
<dbReference type="PROSITE" id="PS50112">
    <property type="entry name" value="PAS"/>
    <property type="match status" value="2"/>
</dbReference>
<dbReference type="Pfam" id="PF01590">
    <property type="entry name" value="GAF"/>
    <property type="match status" value="1"/>
</dbReference>
<dbReference type="SMART" id="SM00471">
    <property type="entry name" value="HDc"/>
    <property type="match status" value="1"/>
</dbReference>
<dbReference type="NCBIfam" id="TIGR00229">
    <property type="entry name" value="sensory_box"/>
    <property type="match status" value="2"/>
</dbReference>
<keyword evidence="7" id="KW-1185">Reference proteome</keyword>
<dbReference type="PROSITE" id="PS50113">
    <property type="entry name" value="PAC"/>
    <property type="match status" value="2"/>
</dbReference>
<evidence type="ECO:0000259" key="3">
    <source>
        <dbReference type="PROSITE" id="PS50113"/>
    </source>
</evidence>
<accession>A0ABP9WAF2</accession>
<evidence type="ECO:0000313" key="6">
    <source>
        <dbReference type="EMBL" id="GAA5513157.1"/>
    </source>
</evidence>
<dbReference type="InterPro" id="IPR003607">
    <property type="entry name" value="HD/PDEase_dom"/>
</dbReference>
<feature type="domain" description="PAC" evidence="3">
    <location>
        <begin position="237"/>
        <end position="287"/>
    </location>
</feature>
<protein>
    <recommendedName>
        <fullName evidence="8">Histidine kinase</fullName>
    </recommendedName>
</protein>
<dbReference type="Gene3D" id="1.10.3210.10">
    <property type="entry name" value="Hypothetical protein af1432"/>
    <property type="match status" value="1"/>
</dbReference>
<dbReference type="CDD" id="cd00130">
    <property type="entry name" value="PAS"/>
    <property type="match status" value="2"/>
</dbReference>
<dbReference type="SMART" id="SM00091">
    <property type="entry name" value="PAS"/>
    <property type="match status" value="2"/>
</dbReference>
<dbReference type="PROSITE" id="PS51831">
    <property type="entry name" value="HD"/>
    <property type="match status" value="1"/>
</dbReference>
<gene>
    <name evidence="6" type="ORF">Dcar01_01883</name>
</gene>
<dbReference type="InterPro" id="IPR003018">
    <property type="entry name" value="GAF"/>
</dbReference>
<evidence type="ECO:0000259" key="2">
    <source>
        <dbReference type="PROSITE" id="PS50112"/>
    </source>
</evidence>
<dbReference type="PANTHER" id="PTHR45228:SF8">
    <property type="entry name" value="TWO-COMPONENT RESPONSE REGULATOR-RELATED"/>
    <property type="match status" value="1"/>
</dbReference>
<dbReference type="InterPro" id="IPR052020">
    <property type="entry name" value="Cyclic_di-GMP/3'3'-cGAMP_PDE"/>
</dbReference>
<dbReference type="InterPro" id="IPR037522">
    <property type="entry name" value="HD_GYP_dom"/>
</dbReference>
<dbReference type="InterPro" id="IPR013656">
    <property type="entry name" value="PAS_4"/>
</dbReference>
<evidence type="ECO:0000313" key="7">
    <source>
        <dbReference type="Proteomes" id="UP001401887"/>
    </source>
</evidence>
<dbReference type="SMART" id="SM00065">
    <property type="entry name" value="GAF"/>
    <property type="match status" value="1"/>
</dbReference>
<dbReference type="InterPro" id="IPR000014">
    <property type="entry name" value="PAS"/>
</dbReference>
<feature type="domain" description="HD" evidence="4">
    <location>
        <begin position="451"/>
        <end position="575"/>
    </location>
</feature>
<dbReference type="SMART" id="SM00086">
    <property type="entry name" value="PAC"/>
    <property type="match status" value="2"/>
</dbReference>
<name>A0ABP9WAF2_9DEIO</name>
<dbReference type="SUPFAM" id="SSF55781">
    <property type="entry name" value="GAF domain-like"/>
    <property type="match status" value="1"/>
</dbReference>
<feature type="domain" description="PAS" evidence="2">
    <location>
        <begin position="288"/>
        <end position="333"/>
    </location>
</feature>
<feature type="domain" description="HD-GYP" evidence="5">
    <location>
        <begin position="429"/>
        <end position="626"/>
    </location>
</feature>
<dbReference type="SUPFAM" id="SSF55785">
    <property type="entry name" value="PYP-like sensor domain (PAS domain)"/>
    <property type="match status" value="2"/>
</dbReference>
<organism evidence="6 7">
    <name type="scientific">Deinococcus carri</name>
    <dbReference type="NCBI Taxonomy" id="1211323"/>
    <lineage>
        <taxon>Bacteria</taxon>
        <taxon>Thermotogati</taxon>
        <taxon>Deinococcota</taxon>
        <taxon>Deinococci</taxon>
        <taxon>Deinococcales</taxon>
        <taxon>Deinococcaceae</taxon>
        <taxon>Deinococcus</taxon>
    </lineage>
</organism>
<comment type="caution">
    <text evidence="6">The sequence shown here is derived from an EMBL/GenBank/DDBJ whole genome shotgun (WGS) entry which is preliminary data.</text>
</comment>